<evidence type="ECO:0000313" key="5">
    <source>
        <dbReference type="Proteomes" id="UP000811609"/>
    </source>
</evidence>
<feature type="region of interest" description="Disordered" evidence="1">
    <location>
        <begin position="58"/>
        <end position="89"/>
    </location>
</feature>
<evidence type="ECO:0008006" key="6">
    <source>
        <dbReference type="Google" id="ProtNLM"/>
    </source>
</evidence>
<proteinExistence type="predicted"/>
<keyword evidence="5" id="KW-1185">Reference proteome</keyword>
<dbReference type="AlphaFoldDB" id="A0A8T1PDF6"/>
<feature type="signal peptide" evidence="2">
    <location>
        <begin position="1"/>
        <end position="29"/>
    </location>
</feature>
<feature type="chain" id="PRO_5035830341" description="Secreted protein" evidence="2">
    <location>
        <begin position="30"/>
        <end position="89"/>
    </location>
</feature>
<dbReference type="EMBL" id="CM031817">
    <property type="protein sequence ID" value="KAG6640835.1"/>
    <property type="molecule type" value="Genomic_DNA"/>
</dbReference>
<comment type="caution">
    <text evidence="3">The sequence shown here is derived from an EMBL/GenBank/DDBJ whole genome shotgun (WGS) entry which is preliminary data.</text>
</comment>
<protein>
    <recommendedName>
        <fullName evidence="6">Secreted protein</fullName>
    </recommendedName>
</protein>
<organism evidence="3 5">
    <name type="scientific">Carya illinoinensis</name>
    <name type="common">Pecan</name>
    <dbReference type="NCBI Taxonomy" id="32201"/>
    <lineage>
        <taxon>Eukaryota</taxon>
        <taxon>Viridiplantae</taxon>
        <taxon>Streptophyta</taxon>
        <taxon>Embryophyta</taxon>
        <taxon>Tracheophyta</taxon>
        <taxon>Spermatophyta</taxon>
        <taxon>Magnoliopsida</taxon>
        <taxon>eudicotyledons</taxon>
        <taxon>Gunneridae</taxon>
        <taxon>Pentapetalae</taxon>
        <taxon>rosids</taxon>
        <taxon>fabids</taxon>
        <taxon>Fagales</taxon>
        <taxon>Juglandaceae</taxon>
        <taxon>Carya</taxon>
    </lineage>
</organism>
<dbReference type="EMBL" id="CM031833">
    <property type="protein sequence ID" value="KAG6694061.1"/>
    <property type="molecule type" value="Genomic_DNA"/>
</dbReference>
<name>A0A8T1PDF6_CARIL</name>
<reference evidence="4" key="2">
    <citation type="submission" date="2021-01" db="EMBL/GenBank/DDBJ databases">
        <authorList>
            <person name="Lovell J.T."/>
            <person name="Bentley N."/>
            <person name="Bhattarai G."/>
            <person name="Jenkins J.W."/>
            <person name="Sreedasyam A."/>
            <person name="Alarcon Y."/>
            <person name="Bock C."/>
            <person name="Boston L."/>
            <person name="Carlson J."/>
            <person name="Cervantes K."/>
            <person name="Clermont K."/>
            <person name="Krom N."/>
            <person name="Kubenka K."/>
            <person name="Mamidi S."/>
            <person name="Mattison C."/>
            <person name="Monteros M."/>
            <person name="Pisani C."/>
            <person name="Plott C."/>
            <person name="Rajasekar S."/>
            <person name="Rhein H.S."/>
            <person name="Rohla C."/>
            <person name="Song M."/>
            <person name="Hilaire R.S."/>
            <person name="Shu S."/>
            <person name="Wells L."/>
            <person name="Wang X."/>
            <person name="Webber J."/>
            <person name="Heerema R.J."/>
            <person name="Klein P."/>
            <person name="Conner P."/>
            <person name="Grauke L."/>
            <person name="Grimwood J."/>
            <person name="Schmutz J."/>
            <person name="Randall J.J."/>
        </authorList>
    </citation>
    <scope>NUCLEOTIDE SEQUENCE</scope>
    <source>
        <tissue evidence="4">Leaf</tissue>
    </source>
</reference>
<feature type="compositionally biased region" description="Basic and acidic residues" evidence="1">
    <location>
        <begin position="65"/>
        <end position="75"/>
    </location>
</feature>
<evidence type="ECO:0000256" key="1">
    <source>
        <dbReference type="SAM" id="MobiDB-lite"/>
    </source>
</evidence>
<gene>
    <name evidence="3" type="ORF">CIPAW_09G031300</name>
    <name evidence="4" type="ORF">I3842_09G031300</name>
</gene>
<sequence>MKICCRPLQAALFALLLIEILMCSSLCQCHESLPRSERSIQYSRKLLVSTASISTSQNKINGAMKEPKKAVEPRLRKAPPSVPNPTQNK</sequence>
<evidence type="ECO:0000256" key="2">
    <source>
        <dbReference type="SAM" id="SignalP"/>
    </source>
</evidence>
<keyword evidence="2" id="KW-0732">Signal</keyword>
<accession>A0A8T1PDF6</accession>
<dbReference type="Proteomes" id="UP000811609">
    <property type="component" value="Chromosome 9"/>
</dbReference>
<evidence type="ECO:0000313" key="4">
    <source>
        <dbReference type="EMBL" id="KAG6694061.1"/>
    </source>
</evidence>
<reference evidence="3" key="1">
    <citation type="submission" date="2020-12" db="EMBL/GenBank/DDBJ databases">
        <title>WGS assembly of Carya illinoinensis cv. Pawnee.</title>
        <authorList>
            <person name="Platts A."/>
            <person name="Shu S."/>
            <person name="Wright S."/>
            <person name="Barry K."/>
            <person name="Edger P."/>
            <person name="Pires J.C."/>
            <person name="Schmutz J."/>
        </authorList>
    </citation>
    <scope>NUCLEOTIDE SEQUENCE</scope>
    <source>
        <tissue evidence="3">Leaf</tissue>
    </source>
</reference>
<dbReference type="Proteomes" id="UP000811246">
    <property type="component" value="Chromosome 9"/>
</dbReference>
<evidence type="ECO:0000313" key="3">
    <source>
        <dbReference type="EMBL" id="KAG6640835.1"/>
    </source>
</evidence>